<dbReference type="GO" id="GO:0045087">
    <property type="term" value="P:innate immune response"/>
    <property type="evidence" value="ECO:0007669"/>
    <property type="project" value="TreeGrafter"/>
</dbReference>
<gene>
    <name evidence="7" type="ORF">NMOB1V02_LOCUS1884</name>
</gene>
<proteinExistence type="predicted"/>
<keyword evidence="1 5" id="KW-0732">Signal</keyword>
<evidence type="ECO:0000256" key="3">
    <source>
        <dbReference type="ARBA" id="ARBA00023180"/>
    </source>
</evidence>
<organism evidence="7">
    <name type="scientific">Notodromas monacha</name>
    <dbReference type="NCBI Taxonomy" id="399045"/>
    <lineage>
        <taxon>Eukaryota</taxon>
        <taxon>Metazoa</taxon>
        <taxon>Ecdysozoa</taxon>
        <taxon>Arthropoda</taxon>
        <taxon>Crustacea</taxon>
        <taxon>Oligostraca</taxon>
        <taxon>Ostracoda</taxon>
        <taxon>Podocopa</taxon>
        <taxon>Podocopida</taxon>
        <taxon>Cypridocopina</taxon>
        <taxon>Cypridoidea</taxon>
        <taxon>Cyprididae</taxon>
        <taxon>Notodromas</taxon>
    </lineage>
</organism>
<dbReference type="EMBL" id="CAJPEX010000197">
    <property type="protein sequence ID" value="CAG0914178.1"/>
    <property type="molecule type" value="Genomic_DNA"/>
</dbReference>
<protein>
    <recommendedName>
        <fullName evidence="6">Spaetzle domain-containing protein</fullName>
    </recommendedName>
</protein>
<keyword evidence="2" id="KW-1015">Disulfide bond</keyword>
<feature type="compositionally biased region" description="Low complexity" evidence="4">
    <location>
        <begin position="62"/>
        <end position="76"/>
    </location>
</feature>
<feature type="region of interest" description="Disordered" evidence="4">
    <location>
        <begin position="51"/>
        <end position="93"/>
    </location>
</feature>
<keyword evidence="3" id="KW-0325">Glycoprotein</keyword>
<dbReference type="AlphaFoldDB" id="A0A7R9BHI0"/>
<dbReference type="PANTHER" id="PTHR23199:SF12">
    <property type="entry name" value="NEUROTROPHIN 1-RELATED"/>
    <property type="match status" value="1"/>
</dbReference>
<evidence type="ECO:0000256" key="5">
    <source>
        <dbReference type="SAM" id="SignalP"/>
    </source>
</evidence>
<evidence type="ECO:0000256" key="1">
    <source>
        <dbReference type="ARBA" id="ARBA00022729"/>
    </source>
</evidence>
<sequence length="358" mass="39390">MIIPSGRLLWLAGFCCVIHGRGAVNGYPASTGATKKSSFYFPDDPVLTGHTVDWRPDEGDLQSDTTLTSRSLSSTQWGLPDSRARFPTTTAAAGSTTSSLPIIFPETMEVRESWRGSSVPTQSQDTRTVTATTQSTSTATTHHPDFTPNCSSVDEPHMNTYGICSVLNDYPEDVIRRELEGKFGQMVTDLLFFDSGAEMPVQANVSSDSLPVFHAEDFTTTEILSSRGGITPDLAASDTPMCSYDTKPLRVQAAKNTNDTWRVIVNDRRYVQTVHAELCRAEGEPCSGLKDIRAAFGMETVCKQKYTSRRLLAVKKADVAGVDNELVTVMEYFRLPSCCVCYTRKRLNSLSRSGFSRR</sequence>
<evidence type="ECO:0000256" key="4">
    <source>
        <dbReference type="SAM" id="MobiDB-lite"/>
    </source>
</evidence>
<dbReference type="PANTHER" id="PTHR23199">
    <property type="entry name" value="NEUROTROPHIN 1-RELATED"/>
    <property type="match status" value="1"/>
</dbReference>
<dbReference type="SUPFAM" id="SSF57501">
    <property type="entry name" value="Cystine-knot cytokines"/>
    <property type="match status" value="1"/>
</dbReference>
<dbReference type="Gene3D" id="2.10.90.10">
    <property type="entry name" value="Cystine-knot cytokines"/>
    <property type="match status" value="1"/>
</dbReference>
<evidence type="ECO:0000313" key="7">
    <source>
        <dbReference type="EMBL" id="CAD7274026.1"/>
    </source>
</evidence>
<dbReference type="InterPro" id="IPR052444">
    <property type="entry name" value="Spz/Toll_ligand-like"/>
</dbReference>
<feature type="chain" id="PRO_5036210021" description="Spaetzle domain-containing protein" evidence="5">
    <location>
        <begin position="23"/>
        <end position="358"/>
    </location>
</feature>
<name>A0A7R9BHI0_9CRUS</name>
<reference evidence="7" key="1">
    <citation type="submission" date="2020-11" db="EMBL/GenBank/DDBJ databases">
        <authorList>
            <person name="Tran Van P."/>
        </authorList>
    </citation>
    <scope>NUCLEOTIDE SEQUENCE</scope>
</reference>
<keyword evidence="8" id="KW-1185">Reference proteome</keyword>
<dbReference type="EMBL" id="OA882234">
    <property type="protein sequence ID" value="CAD7274026.1"/>
    <property type="molecule type" value="Genomic_DNA"/>
</dbReference>
<dbReference type="OrthoDB" id="6359065at2759"/>
<evidence type="ECO:0000256" key="2">
    <source>
        <dbReference type="ARBA" id="ARBA00023157"/>
    </source>
</evidence>
<evidence type="ECO:0000259" key="6">
    <source>
        <dbReference type="Pfam" id="PF16077"/>
    </source>
</evidence>
<accession>A0A7R9BHI0</accession>
<dbReference type="Pfam" id="PF16077">
    <property type="entry name" value="Spaetzle"/>
    <property type="match status" value="1"/>
</dbReference>
<feature type="domain" description="Spaetzle" evidence="6">
    <location>
        <begin position="240"/>
        <end position="342"/>
    </location>
</feature>
<dbReference type="GO" id="GO:0008083">
    <property type="term" value="F:growth factor activity"/>
    <property type="evidence" value="ECO:0007669"/>
    <property type="project" value="TreeGrafter"/>
</dbReference>
<feature type="signal peptide" evidence="5">
    <location>
        <begin position="1"/>
        <end position="22"/>
    </location>
</feature>
<dbReference type="InterPro" id="IPR032104">
    <property type="entry name" value="Spaetzle"/>
</dbReference>
<dbReference type="GO" id="GO:0005615">
    <property type="term" value="C:extracellular space"/>
    <property type="evidence" value="ECO:0007669"/>
    <property type="project" value="UniProtKB-ARBA"/>
</dbReference>
<dbReference type="Proteomes" id="UP000678499">
    <property type="component" value="Unassembled WGS sequence"/>
</dbReference>
<dbReference type="GO" id="GO:0005121">
    <property type="term" value="F:Toll binding"/>
    <property type="evidence" value="ECO:0007669"/>
    <property type="project" value="TreeGrafter"/>
</dbReference>
<evidence type="ECO:0000313" key="8">
    <source>
        <dbReference type="Proteomes" id="UP000678499"/>
    </source>
</evidence>
<dbReference type="GO" id="GO:0021556">
    <property type="term" value="P:central nervous system formation"/>
    <property type="evidence" value="ECO:0007669"/>
    <property type="project" value="TreeGrafter"/>
</dbReference>
<dbReference type="InterPro" id="IPR029034">
    <property type="entry name" value="Cystine-knot_cytokine"/>
</dbReference>